<keyword evidence="2" id="KW-0472">Membrane</keyword>
<dbReference type="InterPro" id="IPR027417">
    <property type="entry name" value="P-loop_NTPase"/>
</dbReference>
<dbReference type="RefSeq" id="WP_376812846.1">
    <property type="nucleotide sequence ID" value="NZ_JBHSDY010000005.1"/>
</dbReference>
<dbReference type="SUPFAM" id="SSF52540">
    <property type="entry name" value="P-loop containing nucleoside triphosphate hydrolases"/>
    <property type="match status" value="1"/>
</dbReference>
<organism evidence="7 8">
    <name type="scientific">Castellaniella hirudinis</name>
    <dbReference type="NCBI Taxonomy" id="1144617"/>
    <lineage>
        <taxon>Bacteria</taxon>
        <taxon>Pseudomonadati</taxon>
        <taxon>Pseudomonadota</taxon>
        <taxon>Betaproteobacteria</taxon>
        <taxon>Burkholderiales</taxon>
        <taxon>Alcaligenaceae</taxon>
        <taxon>Castellaniella</taxon>
    </lineage>
</organism>
<accession>A0ABV8RZH2</accession>
<dbReference type="Gene3D" id="3.40.50.300">
    <property type="entry name" value="P-loop containing nucleotide triphosphate hydrolases"/>
    <property type="match status" value="1"/>
</dbReference>
<evidence type="ECO:0000313" key="7">
    <source>
        <dbReference type="EMBL" id="MFC4298295.1"/>
    </source>
</evidence>
<comment type="caution">
    <text evidence="7">The sequence shown here is derived from an EMBL/GenBank/DDBJ whole genome shotgun (WGS) entry which is preliminary data.</text>
</comment>
<dbReference type="Pfam" id="PF00005">
    <property type="entry name" value="ABC_tran"/>
    <property type="match status" value="1"/>
</dbReference>
<reference evidence="8" key="1">
    <citation type="journal article" date="2019" name="Int. J. Syst. Evol. Microbiol.">
        <title>The Global Catalogue of Microorganisms (GCM) 10K type strain sequencing project: providing services to taxonomists for standard genome sequencing and annotation.</title>
        <authorList>
            <consortium name="The Broad Institute Genomics Platform"/>
            <consortium name="The Broad Institute Genome Sequencing Center for Infectious Disease"/>
            <person name="Wu L."/>
            <person name="Ma J."/>
        </authorList>
    </citation>
    <scope>NUCLEOTIDE SEQUENCE [LARGE SCALE GENOMIC DNA]</scope>
    <source>
        <strain evidence="8">CGMCC 1.19029</strain>
    </source>
</reference>
<dbReference type="EMBL" id="JBHSDY010000005">
    <property type="protein sequence ID" value="MFC4298295.1"/>
    <property type="molecule type" value="Genomic_DNA"/>
</dbReference>
<evidence type="ECO:0000256" key="3">
    <source>
        <dbReference type="ARBA" id="ARBA00022741"/>
    </source>
</evidence>
<dbReference type="CDD" id="cd03219">
    <property type="entry name" value="ABC_Mj1267_LivG_branched"/>
    <property type="match status" value="1"/>
</dbReference>
<name>A0ABV8RZH2_9BURK</name>
<evidence type="ECO:0000313" key="8">
    <source>
        <dbReference type="Proteomes" id="UP001595756"/>
    </source>
</evidence>
<proteinExistence type="predicted"/>
<evidence type="ECO:0000256" key="1">
    <source>
        <dbReference type="ARBA" id="ARBA00022448"/>
    </source>
</evidence>
<evidence type="ECO:0000259" key="6">
    <source>
        <dbReference type="PROSITE" id="PS50893"/>
    </source>
</evidence>
<dbReference type="GO" id="GO:0005524">
    <property type="term" value="F:ATP binding"/>
    <property type="evidence" value="ECO:0007669"/>
    <property type="project" value="UniProtKB-KW"/>
</dbReference>
<dbReference type="InterPro" id="IPR003593">
    <property type="entry name" value="AAA+_ATPase"/>
</dbReference>
<feature type="region of interest" description="Disordered" evidence="5">
    <location>
        <begin position="1"/>
        <end position="20"/>
    </location>
</feature>
<evidence type="ECO:0000256" key="5">
    <source>
        <dbReference type="SAM" id="MobiDB-lite"/>
    </source>
</evidence>
<feature type="domain" description="ABC transporter" evidence="6">
    <location>
        <begin position="23"/>
        <end position="259"/>
    </location>
</feature>
<keyword evidence="4 7" id="KW-0067">ATP-binding</keyword>
<gene>
    <name evidence="7" type="ORF">ACFO0J_09610</name>
</gene>
<evidence type="ECO:0000256" key="4">
    <source>
        <dbReference type="ARBA" id="ARBA00022840"/>
    </source>
</evidence>
<dbReference type="SMART" id="SM00382">
    <property type="entry name" value="AAA"/>
    <property type="match status" value="1"/>
</dbReference>
<keyword evidence="1" id="KW-0813">Transport</keyword>
<protein>
    <submittedName>
        <fullName evidence="7">ABC transporter ATP-binding protein</fullName>
    </submittedName>
</protein>
<dbReference type="InterPro" id="IPR003439">
    <property type="entry name" value="ABC_transporter-like_ATP-bd"/>
</dbReference>
<dbReference type="InterPro" id="IPR051120">
    <property type="entry name" value="ABC_AA/LPS_Transport"/>
</dbReference>
<keyword evidence="2" id="KW-1003">Cell membrane</keyword>
<dbReference type="PROSITE" id="PS50893">
    <property type="entry name" value="ABC_TRANSPORTER_2"/>
    <property type="match status" value="1"/>
</dbReference>
<dbReference type="PANTHER" id="PTHR45772">
    <property type="entry name" value="CONSERVED COMPONENT OF ABC TRANSPORTER FOR NATURAL AMINO ACIDS-RELATED"/>
    <property type="match status" value="1"/>
</dbReference>
<dbReference type="Proteomes" id="UP001595756">
    <property type="component" value="Unassembled WGS sequence"/>
</dbReference>
<dbReference type="PANTHER" id="PTHR45772:SF7">
    <property type="entry name" value="AMINO ACID ABC TRANSPORTER ATP-BINDING PROTEIN"/>
    <property type="match status" value="1"/>
</dbReference>
<keyword evidence="8" id="KW-1185">Reference proteome</keyword>
<keyword evidence="3" id="KW-0547">Nucleotide-binding</keyword>
<dbReference type="Pfam" id="PF12399">
    <property type="entry name" value="BCA_ABC_TP_C"/>
    <property type="match status" value="1"/>
</dbReference>
<evidence type="ECO:0000256" key="2">
    <source>
        <dbReference type="ARBA" id="ARBA00022475"/>
    </source>
</evidence>
<sequence>MSTQDSPTRTPPTGHASGARPILEARGLTRRFAGLVAVHDVSFALAPGEILGFIGPNGAGKTTLISLLSGTLEPTEGEVWFDGRRIDRMAAFRRARLGIGRTFQIMQPFPGLPVLDNVAVGALFGRGQGQANLALARESARECLRFVGLDKHVDHRAEDLGGPDRKRLELAKALAMQPRVLLCDEVMAGLNLVEIDEVIAIIRKVRDTGISIIVIEHVIKAIRTLSDRIMVLHHGEKIADGAPDSVLTDSRVVEAYLGKKRA</sequence>
<dbReference type="InterPro" id="IPR032823">
    <property type="entry name" value="BCA_ABC_TP_C"/>
</dbReference>